<name>A0A811ZE87_NYCPR</name>
<dbReference type="GO" id="GO:0005829">
    <property type="term" value="C:cytosol"/>
    <property type="evidence" value="ECO:0007669"/>
    <property type="project" value="TreeGrafter"/>
</dbReference>
<dbReference type="PANTHER" id="PTHR47078:SF1">
    <property type="entry name" value="CYTOSKELETON-ASSOCIATED PROTEIN 2-LIKE"/>
    <property type="match status" value="1"/>
</dbReference>
<evidence type="ECO:0000313" key="2">
    <source>
        <dbReference type="EMBL" id="CAD7686983.1"/>
    </source>
</evidence>
<dbReference type="Proteomes" id="UP000645828">
    <property type="component" value="Unassembled WGS sequence"/>
</dbReference>
<dbReference type="GO" id="GO:0072686">
    <property type="term" value="C:mitotic spindle"/>
    <property type="evidence" value="ECO:0007669"/>
    <property type="project" value="TreeGrafter"/>
</dbReference>
<sequence>MIPSEEWQRKLQEYLAAKGKLKYQKIKPYLKPRPGPAYITGSQRPILEPPKLLGKRLELTQILPDSERKPNPKLWTIGKLNTNSYHQTKSSLAHKQALENSAVLKDRANKNNFLEKHKLGFHYYNRHPNTKQDQKSTQSCFTSWTSCALQESKAISQRPNLTVGSFNSVISSTPNTTTNGTNGNKCNSSQKQAGNTTINGSRVPNGIQTNPNIKNITTEDRRKQLEDLNNNKANVYFILEKNGKNEEKKVHLLELYNKINNTLTECLYIPEANIFAKFWNSKVKLLASQVTLVLLGCTKRPLETGQYQYKSCKKNLKSVVFKSERTGYSNKAEKDNHPGIRLQIIPISREHDLVVASLNELLEVGERECFIFCKNKALP</sequence>
<feature type="compositionally biased region" description="Low complexity" evidence="1">
    <location>
        <begin position="175"/>
        <end position="184"/>
    </location>
</feature>
<dbReference type="PANTHER" id="PTHR47078">
    <property type="entry name" value="CYTOSKELETON-ASSOCIATED PROTEIN 2-LIKE"/>
    <property type="match status" value="1"/>
</dbReference>
<organism evidence="2 3">
    <name type="scientific">Nyctereutes procyonoides</name>
    <name type="common">Raccoon dog</name>
    <name type="synonym">Canis procyonoides</name>
    <dbReference type="NCBI Taxonomy" id="34880"/>
    <lineage>
        <taxon>Eukaryota</taxon>
        <taxon>Metazoa</taxon>
        <taxon>Chordata</taxon>
        <taxon>Craniata</taxon>
        <taxon>Vertebrata</taxon>
        <taxon>Euteleostomi</taxon>
        <taxon>Mammalia</taxon>
        <taxon>Eutheria</taxon>
        <taxon>Laurasiatheria</taxon>
        <taxon>Carnivora</taxon>
        <taxon>Caniformia</taxon>
        <taxon>Canidae</taxon>
        <taxon>Nyctereutes</taxon>
    </lineage>
</organism>
<feature type="compositionally biased region" description="Polar residues" evidence="1">
    <location>
        <begin position="185"/>
        <end position="213"/>
    </location>
</feature>
<feature type="region of interest" description="Disordered" evidence="1">
    <location>
        <begin position="172"/>
        <end position="213"/>
    </location>
</feature>
<gene>
    <name evidence="2" type="ORF">NYPRO_LOCUS19776</name>
</gene>
<evidence type="ECO:0000313" key="3">
    <source>
        <dbReference type="Proteomes" id="UP000645828"/>
    </source>
</evidence>
<comment type="caution">
    <text evidence="2">The sequence shown here is derived from an EMBL/GenBank/DDBJ whole genome shotgun (WGS) entry which is preliminary data.</text>
</comment>
<proteinExistence type="predicted"/>
<dbReference type="AlphaFoldDB" id="A0A811ZE87"/>
<dbReference type="EMBL" id="CAJHUB010000762">
    <property type="protein sequence ID" value="CAD7686983.1"/>
    <property type="molecule type" value="Genomic_DNA"/>
</dbReference>
<dbReference type="InterPro" id="IPR052855">
    <property type="entry name" value="CKAP2-like"/>
</dbReference>
<evidence type="ECO:0000256" key="1">
    <source>
        <dbReference type="SAM" id="MobiDB-lite"/>
    </source>
</evidence>
<accession>A0A811ZE87</accession>
<dbReference type="GO" id="GO:0005813">
    <property type="term" value="C:centrosome"/>
    <property type="evidence" value="ECO:0007669"/>
    <property type="project" value="TreeGrafter"/>
</dbReference>
<keyword evidence="3" id="KW-1185">Reference proteome</keyword>
<protein>
    <submittedName>
        <fullName evidence="2">(raccoon dog) hypothetical protein</fullName>
    </submittedName>
</protein>
<reference evidence="2" key="1">
    <citation type="submission" date="2020-12" db="EMBL/GenBank/DDBJ databases">
        <authorList>
            <consortium name="Molecular Ecology Group"/>
        </authorList>
    </citation>
    <scope>NUCLEOTIDE SEQUENCE</scope>
    <source>
        <strain evidence="2">TBG_1078</strain>
    </source>
</reference>